<accession>A0ABD1ZJJ5</accession>
<gene>
    <name evidence="7" type="ORF">R1flu_019756</name>
</gene>
<keyword evidence="8" id="KW-1185">Reference proteome</keyword>
<evidence type="ECO:0000313" key="8">
    <source>
        <dbReference type="Proteomes" id="UP001605036"/>
    </source>
</evidence>
<feature type="domain" description="Hflx-type G" evidence="6">
    <location>
        <begin position="290"/>
        <end position="337"/>
    </location>
</feature>
<feature type="region of interest" description="Disordered" evidence="5">
    <location>
        <begin position="497"/>
        <end position="542"/>
    </location>
</feature>
<keyword evidence="2" id="KW-0547">Nucleotide-binding</keyword>
<dbReference type="AlphaFoldDB" id="A0ABD1ZJJ5"/>
<evidence type="ECO:0000256" key="5">
    <source>
        <dbReference type="SAM" id="MobiDB-lite"/>
    </source>
</evidence>
<dbReference type="InterPro" id="IPR030394">
    <property type="entry name" value="G_HFLX_dom"/>
</dbReference>
<keyword evidence="4" id="KW-0342">GTP-binding</keyword>
<evidence type="ECO:0000313" key="7">
    <source>
        <dbReference type="EMBL" id="KAL2651628.1"/>
    </source>
</evidence>
<dbReference type="EMBL" id="JBHFFA010000001">
    <property type="protein sequence ID" value="KAL2651628.1"/>
    <property type="molecule type" value="Genomic_DNA"/>
</dbReference>
<dbReference type="SUPFAM" id="SSF52540">
    <property type="entry name" value="P-loop containing nucleoside triphosphate hydrolases"/>
    <property type="match status" value="2"/>
</dbReference>
<name>A0ABD1ZJJ5_9MARC</name>
<comment type="caution">
    <text evidence="7">The sequence shown here is derived from an EMBL/GenBank/DDBJ whole genome shotgun (WGS) entry which is preliminary data.</text>
</comment>
<dbReference type="InterPro" id="IPR032305">
    <property type="entry name" value="GTP-bd_M"/>
</dbReference>
<dbReference type="InterPro" id="IPR042108">
    <property type="entry name" value="GTPase_HflX_N_sf"/>
</dbReference>
<sequence>MTRMGLKSVWASGRSLVRLLIDPAGRAADYPAVEAATSWQKKSFSVFARNARVPVEELATARTGAPRIQPPAALKAKLLEGLRLADSLEDPRHVEQRTKEHREPSPYVLVQDPPRVHAGSYFGPGTIRTVLAHIHIASTKGNVDAVFVNAPLSGVQQRNLEDAWGKPVLDRVGLIIEIFGAHAQSKAAKLQVELASLNYHRSRLVRARGKGGARLGFGAGGEAEVVSARGRATGAIGGAGETEIQLQRRRISTRKHRLKSLLAEVDRTQTLHRLARIREGFKSGFGKRLPVVAVVGYTNAGKSSLVAVLSRSDMYVDDKLFATLDTRSRRVVLPSGFVITYFYSATAVSRQSSQALFAVQILVHDRLCSAEEDAPAECRLITEFHQAPSLTYQLALQKESNYCSVIRWDSSQLRTKFSWLVVQAYPGYAERGRWLIPTIYCMSLIVVLQMQTSSTGDGFGCPSENWRSRYKLENCLMEVWNKIDLSGEEIVIHPPEDLPKEVEDFSAKPSSIATDDTEEEEDGTLGHGINVLDDNDETRTAE</sequence>
<dbReference type="Pfam" id="PF13167">
    <property type="entry name" value="GTP-bdg_N"/>
    <property type="match status" value="1"/>
</dbReference>
<proteinExistence type="predicted"/>
<dbReference type="Pfam" id="PF16360">
    <property type="entry name" value="GTP-bdg_M"/>
    <property type="match status" value="1"/>
</dbReference>
<dbReference type="InterPro" id="IPR006073">
    <property type="entry name" value="GTP-bd"/>
</dbReference>
<dbReference type="PROSITE" id="PS51705">
    <property type="entry name" value="G_HFLX"/>
    <property type="match status" value="1"/>
</dbReference>
<reference evidence="7 8" key="1">
    <citation type="submission" date="2024-09" db="EMBL/GenBank/DDBJ databases">
        <title>Chromosome-scale assembly of Riccia fluitans.</title>
        <authorList>
            <person name="Paukszto L."/>
            <person name="Sawicki J."/>
            <person name="Karawczyk K."/>
            <person name="Piernik-Szablinska J."/>
            <person name="Szczecinska M."/>
            <person name="Mazdziarz M."/>
        </authorList>
    </citation>
    <scope>NUCLEOTIDE SEQUENCE [LARGE SCALE GENOMIC DNA]</scope>
    <source>
        <strain evidence="7">Rf_01</strain>
        <tissue evidence="7">Aerial parts of the thallus</tissue>
    </source>
</reference>
<keyword evidence="1" id="KW-0479">Metal-binding</keyword>
<dbReference type="GO" id="GO:0046872">
    <property type="term" value="F:metal ion binding"/>
    <property type="evidence" value="ECO:0007669"/>
    <property type="project" value="UniProtKB-KW"/>
</dbReference>
<dbReference type="Pfam" id="PF01926">
    <property type="entry name" value="MMR_HSR1"/>
    <property type="match status" value="1"/>
</dbReference>
<dbReference type="InterPro" id="IPR016496">
    <property type="entry name" value="GTPase_HflX"/>
</dbReference>
<dbReference type="Gene3D" id="3.40.50.11060">
    <property type="entry name" value="GTPase HflX, N-terminal domain"/>
    <property type="match status" value="1"/>
</dbReference>
<protein>
    <recommendedName>
        <fullName evidence="6">Hflx-type G domain-containing protein</fullName>
    </recommendedName>
</protein>
<dbReference type="PANTHER" id="PTHR10229">
    <property type="entry name" value="GTP-BINDING PROTEIN HFLX"/>
    <property type="match status" value="1"/>
</dbReference>
<dbReference type="PANTHER" id="PTHR10229:SF8">
    <property type="entry name" value="GTPASE HFLX"/>
    <property type="match status" value="1"/>
</dbReference>
<dbReference type="InterPro" id="IPR025121">
    <property type="entry name" value="GTPase_HflX_N"/>
</dbReference>
<evidence type="ECO:0000256" key="2">
    <source>
        <dbReference type="ARBA" id="ARBA00022741"/>
    </source>
</evidence>
<dbReference type="Proteomes" id="UP001605036">
    <property type="component" value="Unassembled WGS sequence"/>
</dbReference>
<dbReference type="InterPro" id="IPR027417">
    <property type="entry name" value="P-loop_NTPase"/>
</dbReference>
<keyword evidence="3" id="KW-0460">Magnesium</keyword>
<evidence type="ECO:0000256" key="1">
    <source>
        <dbReference type="ARBA" id="ARBA00022723"/>
    </source>
</evidence>
<dbReference type="GO" id="GO:0005525">
    <property type="term" value="F:GTP binding"/>
    <property type="evidence" value="ECO:0007669"/>
    <property type="project" value="UniProtKB-KW"/>
</dbReference>
<organism evidence="7 8">
    <name type="scientific">Riccia fluitans</name>
    <dbReference type="NCBI Taxonomy" id="41844"/>
    <lineage>
        <taxon>Eukaryota</taxon>
        <taxon>Viridiplantae</taxon>
        <taxon>Streptophyta</taxon>
        <taxon>Embryophyta</taxon>
        <taxon>Marchantiophyta</taxon>
        <taxon>Marchantiopsida</taxon>
        <taxon>Marchantiidae</taxon>
        <taxon>Marchantiales</taxon>
        <taxon>Ricciaceae</taxon>
        <taxon>Riccia</taxon>
    </lineage>
</organism>
<dbReference type="Gene3D" id="3.40.50.300">
    <property type="entry name" value="P-loop containing nucleotide triphosphate hydrolases"/>
    <property type="match status" value="1"/>
</dbReference>
<feature type="compositionally biased region" description="Basic and acidic residues" evidence="5">
    <location>
        <begin position="497"/>
        <end position="506"/>
    </location>
</feature>
<evidence type="ECO:0000259" key="6">
    <source>
        <dbReference type="PROSITE" id="PS51705"/>
    </source>
</evidence>
<evidence type="ECO:0000256" key="3">
    <source>
        <dbReference type="ARBA" id="ARBA00022842"/>
    </source>
</evidence>
<evidence type="ECO:0000256" key="4">
    <source>
        <dbReference type="ARBA" id="ARBA00023134"/>
    </source>
</evidence>